<feature type="transmembrane region" description="Helical" evidence="8">
    <location>
        <begin position="479"/>
        <end position="499"/>
    </location>
</feature>
<feature type="signal peptide" evidence="9">
    <location>
        <begin position="1"/>
        <end position="18"/>
    </location>
</feature>
<evidence type="ECO:0000256" key="9">
    <source>
        <dbReference type="SAM" id="SignalP"/>
    </source>
</evidence>
<keyword evidence="12" id="KW-1185">Reference proteome</keyword>
<dbReference type="Proteomes" id="UP000218811">
    <property type="component" value="Unassembled WGS sequence"/>
</dbReference>
<accession>A0A2H3J2R0</accession>
<dbReference type="Gene3D" id="2.40.70.10">
    <property type="entry name" value="Acid Proteases"/>
    <property type="match status" value="2"/>
</dbReference>
<dbReference type="InterPro" id="IPR033121">
    <property type="entry name" value="PEPTIDASE_A1"/>
</dbReference>
<dbReference type="EMBL" id="KB467865">
    <property type="protein sequence ID" value="PCH35995.1"/>
    <property type="molecule type" value="Genomic_DNA"/>
</dbReference>
<keyword evidence="9" id="KW-0732">Signal</keyword>
<dbReference type="InterPro" id="IPR034164">
    <property type="entry name" value="Pepsin-like_dom"/>
</dbReference>
<evidence type="ECO:0000256" key="5">
    <source>
        <dbReference type="PIRSR" id="PIRSR601461-1"/>
    </source>
</evidence>
<evidence type="ECO:0000256" key="8">
    <source>
        <dbReference type="SAM" id="Phobius"/>
    </source>
</evidence>
<dbReference type="PROSITE" id="PS00141">
    <property type="entry name" value="ASP_PROTEASE"/>
    <property type="match status" value="1"/>
</dbReference>
<evidence type="ECO:0000256" key="7">
    <source>
        <dbReference type="SAM" id="MobiDB-lite"/>
    </source>
</evidence>
<evidence type="ECO:0000259" key="10">
    <source>
        <dbReference type="PROSITE" id="PS51767"/>
    </source>
</evidence>
<organism evidence="11 12">
    <name type="scientific">Wolfiporia cocos (strain MD-104)</name>
    <name type="common">Brown rot fungus</name>
    <dbReference type="NCBI Taxonomy" id="742152"/>
    <lineage>
        <taxon>Eukaryota</taxon>
        <taxon>Fungi</taxon>
        <taxon>Dikarya</taxon>
        <taxon>Basidiomycota</taxon>
        <taxon>Agaricomycotina</taxon>
        <taxon>Agaricomycetes</taxon>
        <taxon>Polyporales</taxon>
        <taxon>Phaeolaceae</taxon>
        <taxon>Wolfiporia</taxon>
    </lineage>
</organism>
<evidence type="ECO:0000256" key="4">
    <source>
        <dbReference type="ARBA" id="ARBA00022801"/>
    </source>
</evidence>
<dbReference type="GO" id="GO:0004190">
    <property type="term" value="F:aspartic-type endopeptidase activity"/>
    <property type="evidence" value="ECO:0007669"/>
    <property type="project" value="UniProtKB-KW"/>
</dbReference>
<feature type="chain" id="PRO_5013621907" evidence="9">
    <location>
        <begin position="19"/>
        <end position="500"/>
    </location>
</feature>
<evidence type="ECO:0000313" key="12">
    <source>
        <dbReference type="Proteomes" id="UP000218811"/>
    </source>
</evidence>
<dbReference type="InterPro" id="IPR001461">
    <property type="entry name" value="Aspartic_peptidase_A1"/>
</dbReference>
<feature type="active site" evidence="5">
    <location>
        <position position="295"/>
    </location>
</feature>
<feature type="region of interest" description="Disordered" evidence="7">
    <location>
        <begin position="420"/>
        <end position="470"/>
    </location>
</feature>
<dbReference type="Pfam" id="PF00026">
    <property type="entry name" value="Asp"/>
    <property type="match status" value="1"/>
</dbReference>
<keyword evidence="8" id="KW-0812">Transmembrane</keyword>
<proteinExistence type="inferred from homology"/>
<gene>
    <name evidence="11" type="ORF">WOLCODRAFT_166598</name>
</gene>
<evidence type="ECO:0000256" key="1">
    <source>
        <dbReference type="ARBA" id="ARBA00007447"/>
    </source>
</evidence>
<keyword evidence="8" id="KW-1133">Transmembrane helix</keyword>
<dbReference type="PANTHER" id="PTHR47966:SF57">
    <property type="entry name" value="PEPTIDASE A1 DOMAIN-CONTAINING PROTEIN"/>
    <property type="match status" value="1"/>
</dbReference>
<dbReference type="CDD" id="cd05471">
    <property type="entry name" value="pepsin_like"/>
    <property type="match status" value="1"/>
</dbReference>
<dbReference type="SUPFAM" id="SSF50630">
    <property type="entry name" value="Acid proteases"/>
    <property type="match status" value="1"/>
</dbReference>
<comment type="similarity">
    <text evidence="1 6">Belongs to the peptidase A1 family.</text>
</comment>
<name>A0A2H3J2R0_WOLCO</name>
<dbReference type="PROSITE" id="PS51767">
    <property type="entry name" value="PEPTIDASE_A1"/>
    <property type="match status" value="1"/>
</dbReference>
<sequence>MRYTTTLLPLSLAALAAADPIHIPLTRRSVRRDGIERFAAAADHVRAKYGYPTVSSNLRRRAKTAGIDIINQDADSSYIGTVTIGTPSQSFPVVLDTGSSDLWLATTSCTSCPDQTPEFNPSSSSTLVQNNTSGQNSEIEIQYGSGAVKGTLASDTVSMAGFTVDSQTLLLVSDVTSGLLGGNVSGILGLAFEALASTQATPFWEALVNDKQMSSPEISFWLTRFIDDADATPEEPGGVFTLGGTNSTLYTGSIEFQSLVDSSSPTFWMLDVSSVTVQGKSVSIPTGSSAQAAIDTGTTLIGGPSEAVKNVYAAIPGSQALSGQYNGFYAFPCSTTVNVSMAFGGSSWPISPEDMNLGPMQEGSNYCVGGIFDLDLGSDVSSGNGNPSWVVGDTFLKNVYSVFRASPAAVGFAQLSEAAGGSSGTPSGSVGSATLTGTNVPTSSTSSTSSTPSASGTSTTTASSTSSHSSASRVANTGAVSLGIILSIAASTLSGWFVLA</sequence>
<dbReference type="OrthoDB" id="771136at2759"/>
<feature type="domain" description="Peptidase A1" evidence="10">
    <location>
        <begin position="78"/>
        <end position="413"/>
    </location>
</feature>
<dbReference type="InterPro" id="IPR021109">
    <property type="entry name" value="Peptidase_aspartic_dom_sf"/>
</dbReference>
<dbReference type="PRINTS" id="PR00792">
    <property type="entry name" value="PEPSIN"/>
</dbReference>
<evidence type="ECO:0000256" key="6">
    <source>
        <dbReference type="RuleBase" id="RU000454"/>
    </source>
</evidence>
<keyword evidence="3 6" id="KW-0064">Aspartyl protease</keyword>
<dbReference type="PANTHER" id="PTHR47966">
    <property type="entry name" value="BETA-SITE APP-CLEAVING ENZYME, ISOFORM A-RELATED"/>
    <property type="match status" value="1"/>
</dbReference>
<keyword evidence="2 6" id="KW-0645">Protease</keyword>
<evidence type="ECO:0000256" key="2">
    <source>
        <dbReference type="ARBA" id="ARBA00022670"/>
    </source>
</evidence>
<feature type="compositionally biased region" description="Low complexity" evidence="7">
    <location>
        <begin position="420"/>
        <end position="433"/>
    </location>
</feature>
<dbReference type="STRING" id="742152.A0A2H3J2R0"/>
<dbReference type="OMA" id="GFFAFPC"/>
<feature type="compositionally biased region" description="Low complexity" evidence="7">
    <location>
        <begin position="442"/>
        <end position="470"/>
    </location>
</feature>
<keyword evidence="4 6" id="KW-0378">Hydrolase</keyword>
<dbReference type="InterPro" id="IPR001969">
    <property type="entry name" value="Aspartic_peptidase_AS"/>
</dbReference>
<dbReference type="AlphaFoldDB" id="A0A2H3J2R0"/>
<feature type="active site" evidence="5">
    <location>
        <position position="96"/>
    </location>
</feature>
<dbReference type="GO" id="GO:0006508">
    <property type="term" value="P:proteolysis"/>
    <property type="evidence" value="ECO:0007669"/>
    <property type="project" value="UniProtKB-KW"/>
</dbReference>
<protein>
    <submittedName>
        <fullName evidence="11">Acid protease</fullName>
    </submittedName>
</protein>
<dbReference type="FunFam" id="2.40.70.10:FF:000115">
    <property type="entry name" value="Lysosomal aspartic protease"/>
    <property type="match status" value="1"/>
</dbReference>
<evidence type="ECO:0000256" key="3">
    <source>
        <dbReference type="ARBA" id="ARBA00022750"/>
    </source>
</evidence>
<evidence type="ECO:0000313" key="11">
    <source>
        <dbReference type="EMBL" id="PCH35995.1"/>
    </source>
</evidence>
<reference evidence="11 12" key="1">
    <citation type="journal article" date="2012" name="Science">
        <title>The Paleozoic origin of enzymatic lignin decomposition reconstructed from 31 fungal genomes.</title>
        <authorList>
            <person name="Floudas D."/>
            <person name="Binder M."/>
            <person name="Riley R."/>
            <person name="Barry K."/>
            <person name="Blanchette R.A."/>
            <person name="Henrissat B."/>
            <person name="Martinez A.T."/>
            <person name="Otillar R."/>
            <person name="Spatafora J.W."/>
            <person name="Yadav J.S."/>
            <person name="Aerts A."/>
            <person name="Benoit I."/>
            <person name="Boyd A."/>
            <person name="Carlson A."/>
            <person name="Copeland A."/>
            <person name="Coutinho P.M."/>
            <person name="de Vries R.P."/>
            <person name="Ferreira P."/>
            <person name="Findley K."/>
            <person name="Foster B."/>
            <person name="Gaskell J."/>
            <person name="Glotzer D."/>
            <person name="Gorecki P."/>
            <person name="Heitman J."/>
            <person name="Hesse C."/>
            <person name="Hori C."/>
            <person name="Igarashi K."/>
            <person name="Jurgens J.A."/>
            <person name="Kallen N."/>
            <person name="Kersten P."/>
            <person name="Kohler A."/>
            <person name="Kuees U."/>
            <person name="Kumar T.K.A."/>
            <person name="Kuo A."/>
            <person name="LaButti K."/>
            <person name="Larrondo L.F."/>
            <person name="Lindquist E."/>
            <person name="Ling A."/>
            <person name="Lombard V."/>
            <person name="Lucas S."/>
            <person name="Lundell T."/>
            <person name="Martin R."/>
            <person name="McLaughlin D.J."/>
            <person name="Morgenstern I."/>
            <person name="Morin E."/>
            <person name="Murat C."/>
            <person name="Nagy L.G."/>
            <person name="Nolan M."/>
            <person name="Ohm R.A."/>
            <person name="Patyshakuliyeva A."/>
            <person name="Rokas A."/>
            <person name="Ruiz-Duenas F.J."/>
            <person name="Sabat G."/>
            <person name="Salamov A."/>
            <person name="Samejima M."/>
            <person name="Schmutz J."/>
            <person name="Slot J.C."/>
            <person name="St John F."/>
            <person name="Stenlid J."/>
            <person name="Sun H."/>
            <person name="Sun S."/>
            <person name="Syed K."/>
            <person name="Tsang A."/>
            <person name="Wiebenga A."/>
            <person name="Young D."/>
            <person name="Pisabarro A."/>
            <person name="Eastwood D.C."/>
            <person name="Martin F."/>
            <person name="Cullen D."/>
            <person name="Grigoriev I.V."/>
            <person name="Hibbett D.S."/>
        </authorList>
    </citation>
    <scope>NUCLEOTIDE SEQUENCE [LARGE SCALE GENOMIC DNA]</scope>
    <source>
        <strain evidence="11 12">MD-104</strain>
    </source>
</reference>
<keyword evidence="8" id="KW-0472">Membrane</keyword>